<protein>
    <recommendedName>
        <fullName evidence="2 10">Arginine--tRNA ligase</fullName>
        <ecNumber evidence="2 10">6.1.1.19</ecNumber>
    </recommendedName>
</protein>
<dbReference type="SUPFAM" id="SSF55190">
    <property type="entry name" value="Arginyl-tRNA synthetase (ArgRS), N-terminal 'additional' domain"/>
    <property type="match status" value="1"/>
</dbReference>
<dbReference type="InterPro" id="IPR036695">
    <property type="entry name" value="Arg-tRNA-synth_N_sf"/>
</dbReference>
<dbReference type="PRINTS" id="PR01038">
    <property type="entry name" value="TRNASYNTHARG"/>
</dbReference>
<dbReference type="PROSITE" id="PS00178">
    <property type="entry name" value="AA_TRNA_LIGASE_I"/>
    <property type="match status" value="1"/>
</dbReference>
<dbReference type="Gene3D" id="3.40.50.620">
    <property type="entry name" value="HUPs"/>
    <property type="match status" value="1"/>
</dbReference>
<dbReference type="Pfam" id="PF05746">
    <property type="entry name" value="DALR_1"/>
    <property type="match status" value="1"/>
</dbReference>
<dbReference type="InterPro" id="IPR035684">
    <property type="entry name" value="ArgRS_core"/>
</dbReference>
<dbReference type="SUPFAM" id="SSF52374">
    <property type="entry name" value="Nucleotidylyl transferase"/>
    <property type="match status" value="1"/>
</dbReference>
<dbReference type="InterPro" id="IPR014729">
    <property type="entry name" value="Rossmann-like_a/b/a_fold"/>
</dbReference>
<evidence type="ECO:0000313" key="15">
    <source>
        <dbReference type="Proteomes" id="UP000515928"/>
    </source>
</evidence>
<dbReference type="GO" id="GO:0004814">
    <property type="term" value="F:arginine-tRNA ligase activity"/>
    <property type="evidence" value="ECO:0007669"/>
    <property type="project" value="UniProtKB-UniRule"/>
</dbReference>
<dbReference type="SMART" id="SM00836">
    <property type="entry name" value="DALR_1"/>
    <property type="match status" value="1"/>
</dbReference>
<dbReference type="GO" id="GO:0005737">
    <property type="term" value="C:cytoplasm"/>
    <property type="evidence" value="ECO:0007669"/>
    <property type="project" value="UniProtKB-UniRule"/>
</dbReference>
<dbReference type="EC" id="6.1.1.19" evidence="2 10"/>
<keyword evidence="3" id="KW-0963">Cytoplasm</keyword>
<dbReference type="EMBL" id="CP060715">
    <property type="protein sequence ID" value="QNN60246.1"/>
    <property type="molecule type" value="Genomic_DNA"/>
</dbReference>
<evidence type="ECO:0000256" key="1">
    <source>
        <dbReference type="ARBA" id="ARBA00005594"/>
    </source>
</evidence>
<evidence type="ECO:0000256" key="6">
    <source>
        <dbReference type="ARBA" id="ARBA00022840"/>
    </source>
</evidence>
<dbReference type="RefSeq" id="WP_187533378.1">
    <property type="nucleotide sequence ID" value="NZ_CBCSHU010000018.1"/>
</dbReference>
<keyword evidence="6 11" id="KW-0067">ATP-binding</keyword>
<dbReference type="NCBIfam" id="TIGR00456">
    <property type="entry name" value="argS"/>
    <property type="match status" value="1"/>
</dbReference>
<dbReference type="AlphaFoldDB" id="A0A7G9RXC1"/>
<dbReference type="InterPro" id="IPR009080">
    <property type="entry name" value="tRNAsynth_Ia_anticodon-bd"/>
</dbReference>
<dbReference type="InterPro" id="IPR005148">
    <property type="entry name" value="Arg-tRNA-synth_N"/>
</dbReference>
<evidence type="ECO:0000259" key="13">
    <source>
        <dbReference type="SMART" id="SM01016"/>
    </source>
</evidence>
<keyword evidence="5 11" id="KW-0547">Nucleotide-binding</keyword>
<dbReference type="SMART" id="SM01016">
    <property type="entry name" value="Arg_tRNA_synt_N"/>
    <property type="match status" value="1"/>
</dbReference>
<comment type="catalytic activity">
    <reaction evidence="9">
        <text>tRNA(Arg) + L-arginine + ATP = L-arginyl-tRNA(Arg) + AMP + diphosphate</text>
        <dbReference type="Rhea" id="RHEA:20301"/>
        <dbReference type="Rhea" id="RHEA-COMP:9658"/>
        <dbReference type="Rhea" id="RHEA-COMP:9673"/>
        <dbReference type="ChEBI" id="CHEBI:30616"/>
        <dbReference type="ChEBI" id="CHEBI:32682"/>
        <dbReference type="ChEBI" id="CHEBI:33019"/>
        <dbReference type="ChEBI" id="CHEBI:78442"/>
        <dbReference type="ChEBI" id="CHEBI:78513"/>
        <dbReference type="ChEBI" id="CHEBI:456215"/>
        <dbReference type="EC" id="6.1.1.19"/>
    </reaction>
</comment>
<dbReference type="PANTHER" id="PTHR11956:SF5">
    <property type="entry name" value="ARGININE--TRNA LIGASE, CYTOPLASMIC"/>
    <property type="match status" value="1"/>
</dbReference>
<dbReference type="GO" id="GO:0006420">
    <property type="term" value="P:arginyl-tRNA aminoacylation"/>
    <property type="evidence" value="ECO:0007669"/>
    <property type="project" value="UniProtKB-UniRule"/>
</dbReference>
<dbReference type="Proteomes" id="UP000515928">
    <property type="component" value="Chromosome"/>
</dbReference>
<keyword evidence="7 11" id="KW-0648">Protein biosynthesis</keyword>
<evidence type="ECO:0000256" key="8">
    <source>
        <dbReference type="ARBA" id="ARBA00023146"/>
    </source>
</evidence>
<proteinExistence type="inferred from homology"/>
<evidence type="ECO:0000256" key="2">
    <source>
        <dbReference type="ARBA" id="ARBA00012837"/>
    </source>
</evidence>
<dbReference type="InterPro" id="IPR001278">
    <property type="entry name" value="Arg-tRNA-ligase"/>
</dbReference>
<evidence type="ECO:0000256" key="5">
    <source>
        <dbReference type="ARBA" id="ARBA00022741"/>
    </source>
</evidence>
<feature type="domain" description="DALR anticodon binding" evidence="12">
    <location>
        <begin position="465"/>
        <end position="579"/>
    </location>
</feature>
<keyword evidence="4 11" id="KW-0436">Ligase</keyword>
<dbReference type="KEGG" id="eio:H9L01_07690"/>
<reference evidence="14 15" key="1">
    <citation type="submission" date="2020-08" db="EMBL/GenBank/DDBJ databases">
        <title>Genome sequence of Erysipelothrix inopinata DSM 15511T.</title>
        <authorList>
            <person name="Hyun D.-W."/>
            <person name="Bae J.-W."/>
        </authorList>
    </citation>
    <scope>NUCLEOTIDE SEQUENCE [LARGE SCALE GENOMIC DNA]</scope>
    <source>
        <strain evidence="14 15">DSM 15511</strain>
    </source>
</reference>
<dbReference type="PANTHER" id="PTHR11956">
    <property type="entry name" value="ARGINYL-TRNA SYNTHETASE"/>
    <property type="match status" value="1"/>
</dbReference>
<name>A0A7G9RXC1_9FIRM</name>
<dbReference type="Gene3D" id="1.10.730.10">
    <property type="entry name" value="Isoleucyl-tRNA Synthetase, Domain 1"/>
    <property type="match status" value="1"/>
</dbReference>
<sequence>MSLLSELQKIVASSYAAAGYEGFGTVSESKRPDLCQFQSNDAFAIAKQFKTNPKEVCEKVIKILEENMIIDQVVFAPPGFINISVTDEYLVGMLHEMLDDTHLAIDQSGMGQSIVMDYGGPNVAKPLHVGHLRSAVIGESIKRIARTVGYNVISDVHLGDWGLPLGLVITELKLRHPEWDCFQDGFDADHDDTITITPELLYEVYPTASAKSKEDEVYLAQAREITAQLQNGHPGYRLLWNIIVETSKMDIRKDYEKLGVDFEYWYGESDADAYIPGLMDTLKDKELLRESDGALVVDVVTDEDKKPMPPVIVQKKDGSSIYATTDLATIVQRQQDFHPNKIWYIVDKRQGLHFEQVFRVARKADLVDADAEFSFLGFGTMNGPDGKPFKTRDGGIMSLSSLLGSVQQTSFDKLKATQENPSEQDALNIGVAAIKFGDLINHPTSDYVFDIDKFLSFEGKTGSYILYNNVRIGAVLEKMNVTKTLPVTQISGEHDRNLVLRLLRNPEVFATSFANQAPNVVAEATYQIAVSFAKFYTENNISKEEDETTKNSWLGLLQATQRILEFNLDKLGINTVSKM</sequence>
<dbReference type="Gene3D" id="3.30.1360.70">
    <property type="entry name" value="Arginyl tRNA synthetase N-terminal domain"/>
    <property type="match status" value="1"/>
</dbReference>
<evidence type="ECO:0000256" key="9">
    <source>
        <dbReference type="ARBA" id="ARBA00049339"/>
    </source>
</evidence>
<comment type="similarity">
    <text evidence="1 11">Belongs to the class-I aminoacyl-tRNA synthetase family.</text>
</comment>
<keyword evidence="8 11" id="KW-0030">Aminoacyl-tRNA synthetase</keyword>
<accession>A0A7G9RXC1</accession>
<dbReference type="Pfam" id="PF03485">
    <property type="entry name" value="Arg_tRNA_synt_N"/>
    <property type="match status" value="1"/>
</dbReference>
<evidence type="ECO:0000313" key="14">
    <source>
        <dbReference type="EMBL" id="QNN60246.1"/>
    </source>
</evidence>
<dbReference type="GO" id="GO:0005524">
    <property type="term" value="F:ATP binding"/>
    <property type="evidence" value="ECO:0007669"/>
    <property type="project" value="UniProtKB-KW"/>
</dbReference>
<evidence type="ECO:0000256" key="10">
    <source>
        <dbReference type="NCBIfam" id="TIGR00456"/>
    </source>
</evidence>
<dbReference type="InterPro" id="IPR008909">
    <property type="entry name" value="DALR_anticod-bd"/>
</dbReference>
<dbReference type="InterPro" id="IPR001412">
    <property type="entry name" value="aa-tRNA-synth_I_CS"/>
</dbReference>
<dbReference type="SUPFAM" id="SSF47323">
    <property type="entry name" value="Anticodon-binding domain of a subclass of class I aminoacyl-tRNA synthetases"/>
    <property type="match status" value="1"/>
</dbReference>
<gene>
    <name evidence="14" type="primary">argS</name>
    <name evidence="14" type="ORF">H9L01_07690</name>
</gene>
<organism evidence="14 15">
    <name type="scientific">Erysipelothrix inopinata</name>
    <dbReference type="NCBI Taxonomy" id="225084"/>
    <lineage>
        <taxon>Bacteria</taxon>
        <taxon>Bacillati</taxon>
        <taxon>Bacillota</taxon>
        <taxon>Erysipelotrichia</taxon>
        <taxon>Erysipelotrichales</taxon>
        <taxon>Erysipelotrichaceae</taxon>
        <taxon>Erysipelothrix</taxon>
    </lineage>
</organism>
<feature type="domain" description="Arginyl tRNA synthetase N-terminal" evidence="13">
    <location>
        <begin position="1"/>
        <end position="85"/>
    </location>
</feature>
<evidence type="ECO:0000259" key="12">
    <source>
        <dbReference type="SMART" id="SM00836"/>
    </source>
</evidence>
<keyword evidence="15" id="KW-1185">Reference proteome</keyword>
<dbReference type="Pfam" id="PF00750">
    <property type="entry name" value="tRNA-synt_1d"/>
    <property type="match status" value="1"/>
</dbReference>
<evidence type="ECO:0000256" key="7">
    <source>
        <dbReference type="ARBA" id="ARBA00022917"/>
    </source>
</evidence>
<evidence type="ECO:0000256" key="3">
    <source>
        <dbReference type="ARBA" id="ARBA00022490"/>
    </source>
</evidence>
<evidence type="ECO:0000256" key="11">
    <source>
        <dbReference type="RuleBase" id="RU363038"/>
    </source>
</evidence>
<evidence type="ECO:0000256" key="4">
    <source>
        <dbReference type="ARBA" id="ARBA00022598"/>
    </source>
</evidence>